<dbReference type="InterPro" id="IPR038333">
    <property type="entry name" value="T1MK-like_N_sf"/>
</dbReference>
<name>A0A1R1AUP6_PAELA</name>
<dbReference type="InterPro" id="IPR029063">
    <property type="entry name" value="SAM-dependent_MTases_sf"/>
</dbReference>
<dbReference type="Gene3D" id="1.20.1260.30">
    <property type="match status" value="1"/>
</dbReference>
<dbReference type="InterPro" id="IPR051537">
    <property type="entry name" value="DNA_Adenine_Mtase"/>
</dbReference>
<dbReference type="InterPro" id="IPR022749">
    <property type="entry name" value="D12N6_MeTrfase_N"/>
</dbReference>
<keyword evidence="9" id="KW-0472">Membrane</keyword>
<dbReference type="Gene3D" id="3.40.50.150">
    <property type="entry name" value="Vaccinia Virus protein VP39"/>
    <property type="match status" value="1"/>
</dbReference>
<dbReference type="Pfam" id="PF02384">
    <property type="entry name" value="N6_Mtase"/>
    <property type="match status" value="1"/>
</dbReference>
<keyword evidence="3" id="KW-0489">Methyltransferase</keyword>
<feature type="binding site" evidence="8">
    <location>
        <position position="36"/>
    </location>
    <ligand>
        <name>Mg(2+)</name>
        <dbReference type="ChEBI" id="CHEBI:18420"/>
        <label>1</label>
    </ligand>
</feature>
<feature type="domain" description="DNA methylase adenine-specific" evidence="10">
    <location>
        <begin position="460"/>
        <end position="769"/>
    </location>
</feature>
<feature type="binding site" evidence="8">
    <location>
        <position position="218"/>
    </location>
    <ligand>
        <name>Mg(2+)</name>
        <dbReference type="ChEBI" id="CHEBI:18420"/>
        <label>1</label>
    </ligand>
</feature>
<keyword evidence="4" id="KW-0808">Transferase</keyword>
<keyword evidence="9" id="KW-0812">Transmembrane</keyword>
<keyword evidence="9" id="KW-1133">Transmembrane helix</keyword>
<dbReference type="EC" id="2.1.1.72" evidence="2"/>
<evidence type="ECO:0000256" key="9">
    <source>
        <dbReference type="SAM" id="Phobius"/>
    </source>
</evidence>
<dbReference type="RefSeq" id="WP_076325548.1">
    <property type="nucleotide sequence ID" value="NZ_MRTF01000011.1"/>
</dbReference>
<protein>
    <recommendedName>
        <fullName evidence="2">site-specific DNA-methyltransferase (adenine-specific)</fullName>
        <ecNumber evidence="2">2.1.1.72</ecNumber>
    </recommendedName>
</protein>
<dbReference type="GO" id="GO:0003677">
    <property type="term" value="F:DNA binding"/>
    <property type="evidence" value="ECO:0007669"/>
    <property type="project" value="InterPro"/>
</dbReference>
<evidence type="ECO:0000259" key="11">
    <source>
        <dbReference type="Pfam" id="PF12161"/>
    </source>
</evidence>
<dbReference type="InterPro" id="IPR036705">
    <property type="entry name" value="Ribosyl_crysJ1_sf"/>
</dbReference>
<evidence type="ECO:0000256" key="6">
    <source>
        <dbReference type="ARBA" id="ARBA00022747"/>
    </source>
</evidence>
<comment type="caution">
    <text evidence="12">The sequence shown here is derived from an EMBL/GenBank/DDBJ whole genome shotgun (WGS) entry which is preliminary data.</text>
</comment>
<evidence type="ECO:0000313" key="12">
    <source>
        <dbReference type="EMBL" id="OME89131.1"/>
    </source>
</evidence>
<evidence type="ECO:0000313" key="13">
    <source>
        <dbReference type="Proteomes" id="UP000187074"/>
    </source>
</evidence>
<evidence type="ECO:0000256" key="7">
    <source>
        <dbReference type="ARBA" id="ARBA00047942"/>
    </source>
</evidence>
<evidence type="ECO:0000259" key="10">
    <source>
        <dbReference type="Pfam" id="PF02384"/>
    </source>
</evidence>
<dbReference type="InterPro" id="IPR005502">
    <property type="entry name" value="Ribosyl_crysJ1"/>
</dbReference>
<accession>A0A1R1AUP6</accession>
<dbReference type="EMBL" id="MRTF01000011">
    <property type="protein sequence ID" value="OME89131.1"/>
    <property type="molecule type" value="Genomic_DNA"/>
</dbReference>
<dbReference type="OrthoDB" id="9814572at2"/>
<reference evidence="12 13" key="1">
    <citation type="submission" date="2016-11" db="EMBL/GenBank/DDBJ databases">
        <title>Paenibacillus species isolates.</title>
        <authorList>
            <person name="Beno S.M."/>
        </authorList>
    </citation>
    <scope>NUCLEOTIDE SEQUENCE [LARGE SCALE GENOMIC DNA]</scope>
    <source>
        <strain evidence="12 13">FSL F4-0100</strain>
    </source>
</reference>
<dbReference type="Pfam" id="PF03747">
    <property type="entry name" value="ADP_ribosyl_GH"/>
    <property type="match status" value="1"/>
</dbReference>
<keyword evidence="12" id="KW-0255">Endonuclease</keyword>
<organism evidence="12 13">
    <name type="scientific">Paenibacillus lautus</name>
    <name type="common">Bacillus lautus</name>
    <dbReference type="NCBI Taxonomy" id="1401"/>
    <lineage>
        <taxon>Bacteria</taxon>
        <taxon>Bacillati</taxon>
        <taxon>Bacillota</taxon>
        <taxon>Bacilli</taxon>
        <taxon>Bacillales</taxon>
        <taxon>Paenibacillaceae</taxon>
        <taxon>Paenibacillus</taxon>
    </lineage>
</organism>
<keyword evidence="6" id="KW-0680">Restriction system</keyword>
<comment type="similarity">
    <text evidence="1">Belongs to the N(4)/N(6)-methyltransferase family.</text>
</comment>
<keyword evidence="12" id="KW-0378">Hydrolase</keyword>
<dbReference type="GO" id="GO:0046872">
    <property type="term" value="F:metal ion binding"/>
    <property type="evidence" value="ECO:0007669"/>
    <property type="project" value="UniProtKB-KW"/>
</dbReference>
<keyword evidence="8" id="KW-0460">Magnesium</keyword>
<dbReference type="PANTHER" id="PTHR42933">
    <property type="entry name" value="SLR6095 PROTEIN"/>
    <property type="match status" value="1"/>
</dbReference>
<evidence type="ECO:0000256" key="3">
    <source>
        <dbReference type="ARBA" id="ARBA00022603"/>
    </source>
</evidence>
<feature type="binding site" evidence="8">
    <location>
        <position position="34"/>
    </location>
    <ligand>
        <name>Mg(2+)</name>
        <dbReference type="ChEBI" id="CHEBI:18420"/>
        <label>1</label>
    </ligand>
</feature>
<comment type="catalytic activity">
    <reaction evidence="7">
        <text>a 2'-deoxyadenosine in DNA + S-adenosyl-L-methionine = an N(6)-methyl-2'-deoxyadenosine in DNA + S-adenosyl-L-homocysteine + H(+)</text>
        <dbReference type="Rhea" id="RHEA:15197"/>
        <dbReference type="Rhea" id="RHEA-COMP:12418"/>
        <dbReference type="Rhea" id="RHEA-COMP:12419"/>
        <dbReference type="ChEBI" id="CHEBI:15378"/>
        <dbReference type="ChEBI" id="CHEBI:57856"/>
        <dbReference type="ChEBI" id="CHEBI:59789"/>
        <dbReference type="ChEBI" id="CHEBI:90615"/>
        <dbReference type="ChEBI" id="CHEBI:90616"/>
        <dbReference type="EC" id="2.1.1.72"/>
    </reaction>
</comment>
<comment type="cofactor">
    <cofactor evidence="8">
        <name>Mg(2+)</name>
        <dbReference type="ChEBI" id="CHEBI:18420"/>
    </cofactor>
    <text evidence="8">Binds 2 magnesium ions per subunit.</text>
</comment>
<dbReference type="GO" id="GO:0032259">
    <property type="term" value="P:methylation"/>
    <property type="evidence" value="ECO:0007669"/>
    <property type="project" value="UniProtKB-KW"/>
</dbReference>
<dbReference type="GO" id="GO:0009307">
    <property type="term" value="P:DNA restriction-modification system"/>
    <property type="evidence" value="ECO:0007669"/>
    <property type="project" value="UniProtKB-KW"/>
</dbReference>
<evidence type="ECO:0000256" key="1">
    <source>
        <dbReference type="ARBA" id="ARBA00006594"/>
    </source>
</evidence>
<sequence>MIGAIIGDIVGSRFEWDNHRSKDFDFLTYKCFFTNDSVMSLAICDALMSCKRDYRDLGDQVVKSMQVIGRPYPNCRYGGRFYKWMYSDTPEPYNSFGNGAAMRVSACGYVANSIEEAKLLSHKVTAVTHNHPEGIKGAEATAVAVYLARSGRNILEIRDYIDKHYYPMNFSLDGIRETYQFNETCQETVPQALVAFFESSNFEDAIRNAVSIGGDSDTLAAITGGAAEAYYGVPTNIRKHALTFLDERLLRILLEFENLYPAKMEKIQSSGSVSIKEEAVGAKIKTGGREEMIQSAMDAADEALKNSTSESEETTSQKLFSHLFEACNILRGPINQDEYKSYVTPILFFKRLSDVYDEETQAALEESGGDEEFASFPENHRFIIPDGCHWQDVREVSENVGVAIVKAMNGIERANPDTLNGVFSSFDDANWTDKTKLSDERLKDLVEHMSKIKVGNNNYSADVMGDSYEFLIKKFADLSKKSAGEFYTPRSIVKLLVMLLAPQVGESVYDPASGTGGMLIEAIHYMKGDKLTYGRIYGQEKNLATSAIARMNLFLHGAHDFKVSQGDTLRSPNYLEGGKLKTFDCVIANPPFSLKNWGAEQFSTDIYGRNLWGCPTNSNGDFAWLQHMVKSMDPNNGRCAVVLPQGVLFRGGKESEIRKQLVESDKLESIITLVGGVFYSTGVSACILLLNNNKPNKHKGRICMIDASSIYTPQRSQNIMTDSDIQKVFDYYTDYEDVIEHVKIVNIDDIRGKDYTLATNNYIEKKEKETVSPAEVRKEYYEAFDEMVKAEDKMMKLLLEGRYVNE</sequence>
<proteinExistence type="inferred from homology"/>
<dbReference type="AlphaFoldDB" id="A0A1R1AUP6"/>
<dbReference type="STRING" id="1401.BK123_27565"/>
<feature type="transmembrane region" description="Helical" evidence="9">
    <location>
        <begin position="670"/>
        <end position="691"/>
    </location>
</feature>
<evidence type="ECO:0000256" key="8">
    <source>
        <dbReference type="PIRSR" id="PIRSR605502-1"/>
    </source>
</evidence>
<evidence type="ECO:0000256" key="2">
    <source>
        <dbReference type="ARBA" id="ARBA00011900"/>
    </source>
</evidence>
<dbReference type="SUPFAM" id="SSF101478">
    <property type="entry name" value="ADP-ribosylglycohydrolase"/>
    <property type="match status" value="1"/>
</dbReference>
<evidence type="ECO:0000256" key="5">
    <source>
        <dbReference type="ARBA" id="ARBA00022691"/>
    </source>
</evidence>
<dbReference type="GO" id="GO:0004519">
    <property type="term" value="F:endonuclease activity"/>
    <property type="evidence" value="ECO:0007669"/>
    <property type="project" value="UniProtKB-KW"/>
</dbReference>
<dbReference type="Gene3D" id="1.10.4080.10">
    <property type="entry name" value="ADP-ribosylation/Crystallin J1"/>
    <property type="match status" value="1"/>
</dbReference>
<keyword evidence="12" id="KW-0540">Nuclease</keyword>
<dbReference type="GO" id="GO:0009007">
    <property type="term" value="F:site-specific DNA-methyltransferase (adenine-specific) activity"/>
    <property type="evidence" value="ECO:0007669"/>
    <property type="project" value="UniProtKB-EC"/>
</dbReference>
<dbReference type="PROSITE" id="PS00092">
    <property type="entry name" value="N6_MTASE"/>
    <property type="match status" value="1"/>
</dbReference>
<dbReference type="PRINTS" id="PR00507">
    <property type="entry name" value="N12N6MTFRASE"/>
</dbReference>
<feature type="domain" description="N6 adenine-specific DNA methyltransferase N-terminal" evidence="11">
    <location>
        <begin position="321"/>
        <end position="449"/>
    </location>
</feature>
<dbReference type="Pfam" id="PF12161">
    <property type="entry name" value="HsdM_N"/>
    <property type="match status" value="1"/>
</dbReference>
<dbReference type="InterPro" id="IPR002052">
    <property type="entry name" value="DNA_methylase_N6_adenine_CS"/>
</dbReference>
<keyword evidence="8" id="KW-0479">Metal-binding</keyword>
<dbReference type="Proteomes" id="UP000187074">
    <property type="component" value="Unassembled WGS sequence"/>
</dbReference>
<evidence type="ECO:0000256" key="4">
    <source>
        <dbReference type="ARBA" id="ARBA00022679"/>
    </source>
</evidence>
<gene>
    <name evidence="12" type="ORF">BK123_27565</name>
</gene>
<keyword evidence="5" id="KW-0949">S-adenosyl-L-methionine</keyword>
<feature type="binding site" evidence="8">
    <location>
        <position position="217"/>
    </location>
    <ligand>
        <name>Mg(2+)</name>
        <dbReference type="ChEBI" id="CHEBI:18420"/>
        <label>1</label>
    </ligand>
</feature>
<dbReference type="GO" id="GO:0008170">
    <property type="term" value="F:N-methyltransferase activity"/>
    <property type="evidence" value="ECO:0007669"/>
    <property type="project" value="InterPro"/>
</dbReference>
<dbReference type="SUPFAM" id="SSF53335">
    <property type="entry name" value="S-adenosyl-L-methionine-dependent methyltransferases"/>
    <property type="match status" value="1"/>
</dbReference>
<dbReference type="PANTHER" id="PTHR42933:SF3">
    <property type="entry name" value="TYPE I RESTRICTION ENZYME MJAVIII METHYLASE SUBUNIT"/>
    <property type="match status" value="1"/>
</dbReference>
<dbReference type="InterPro" id="IPR003356">
    <property type="entry name" value="DNA_methylase_A-5"/>
</dbReference>
<feature type="binding site" evidence="8">
    <location>
        <position position="215"/>
    </location>
    <ligand>
        <name>Mg(2+)</name>
        <dbReference type="ChEBI" id="CHEBI:18420"/>
        <label>1</label>
    </ligand>
</feature>